<feature type="transmembrane region" description="Helical" evidence="6">
    <location>
        <begin position="253"/>
        <end position="272"/>
    </location>
</feature>
<keyword evidence="4 6" id="KW-1133">Transmembrane helix</keyword>
<feature type="transmembrane region" description="Helical" evidence="6">
    <location>
        <begin position="40"/>
        <end position="57"/>
    </location>
</feature>
<dbReference type="PANTHER" id="PTHR30250">
    <property type="entry name" value="PST FAMILY PREDICTED COLANIC ACID TRANSPORTER"/>
    <property type="match status" value="1"/>
</dbReference>
<protein>
    <submittedName>
        <fullName evidence="7">Uncharacterized protein</fullName>
    </submittedName>
</protein>
<comment type="caution">
    <text evidence="7">The sequence shown here is derived from an EMBL/GenBank/DDBJ whole genome shotgun (WGS) entry which is preliminary data.</text>
</comment>
<feature type="transmembrane region" description="Helical" evidence="6">
    <location>
        <begin position="208"/>
        <end position="233"/>
    </location>
</feature>
<dbReference type="EMBL" id="MNYI01000226">
    <property type="protein sequence ID" value="OIP37035.1"/>
    <property type="molecule type" value="Genomic_DNA"/>
</dbReference>
<feature type="non-terminal residue" evidence="7">
    <location>
        <position position="481"/>
    </location>
</feature>
<dbReference type="AlphaFoldDB" id="A0A1J5DNM8"/>
<feature type="transmembrane region" description="Helical" evidence="6">
    <location>
        <begin position="117"/>
        <end position="137"/>
    </location>
</feature>
<comment type="subcellular location">
    <subcellularLocation>
        <location evidence="1">Cell membrane</location>
        <topology evidence="1">Multi-pass membrane protein</topology>
    </subcellularLocation>
</comment>
<evidence type="ECO:0000256" key="2">
    <source>
        <dbReference type="ARBA" id="ARBA00022475"/>
    </source>
</evidence>
<feature type="transmembrane region" description="Helical" evidence="6">
    <location>
        <begin position="293"/>
        <end position="318"/>
    </location>
</feature>
<evidence type="ECO:0000256" key="4">
    <source>
        <dbReference type="ARBA" id="ARBA00022989"/>
    </source>
</evidence>
<dbReference type="Pfam" id="PF13440">
    <property type="entry name" value="Polysacc_synt_3"/>
    <property type="match status" value="1"/>
</dbReference>
<feature type="transmembrane region" description="Helical" evidence="6">
    <location>
        <begin position="84"/>
        <end position="105"/>
    </location>
</feature>
<sequence length="481" mass="52981">MDKHTLIKGTIYLTIGQIIFVLSSYSLHIYLARFLGPEKYGIFGVILYLTIMARSLVNRGIPQAVSKYIAEDEGNATAIKNKGLFVQTVVGILIALIYFCIAPFLSQILHDPSLTPYIQLSAISIPFFGIYMVYIYCLNGKKWFGYQAIVGIVHDTLLPLVLVGIILCGFSLNGAIMGLTVTALIGCVAGYFYCRFEPASQHFPASKIIRFALPVTIFAIFTAALLNMDLLLIKGILKENIQAGFYTAAKSLAVTPFFISIALSRSIFPAIAKSVLENNHAMTRQYIRHSLKLLLVWMIPVVTIVSTTAREIVLLIYSTPYIPAAIPLSILIIGFGFFTVYLILTTIITAGDKPTISMWINIIILIIAVSINTCLIPRYGIIGASIGTSIAMIIGVIISAVYVFIKFKALIQPISIVRILIATVPVYLLSLYIQVQGFWIIGWYGLLAIVYLSILILIREIKVGGKWEKWGKMGGKMGTAP</sequence>
<dbReference type="GO" id="GO:0005886">
    <property type="term" value="C:plasma membrane"/>
    <property type="evidence" value="ECO:0007669"/>
    <property type="project" value="UniProtKB-SubCell"/>
</dbReference>
<accession>A0A1J5DNM8</accession>
<dbReference type="STRING" id="1817895.AUJ95_08805"/>
<feature type="transmembrane region" description="Helical" evidence="6">
    <location>
        <begin position="178"/>
        <end position="196"/>
    </location>
</feature>
<feature type="transmembrane region" description="Helical" evidence="6">
    <location>
        <begin position="149"/>
        <end position="172"/>
    </location>
</feature>
<evidence type="ECO:0000256" key="3">
    <source>
        <dbReference type="ARBA" id="ARBA00022692"/>
    </source>
</evidence>
<evidence type="ECO:0000313" key="7">
    <source>
        <dbReference type="EMBL" id="OIP37035.1"/>
    </source>
</evidence>
<feature type="transmembrane region" description="Helical" evidence="6">
    <location>
        <begin position="441"/>
        <end position="458"/>
    </location>
</feature>
<feature type="transmembrane region" description="Helical" evidence="6">
    <location>
        <begin position="416"/>
        <end position="435"/>
    </location>
</feature>
<name>A0A1J5DNM8_9BACT</name>
<feature type="transmembrane region" description="Helical" evidence="6">
    <location>
        <begin position="12"/>
        <end position="34"/>
    </location>
</feature>
<gene>
    <name evidence="7" type="ORF">AUJ95_08805</name>
</gene>
<keyword evidence="2" id="KW-1003">Cell membrane</keyword>
<feature type="transmembrane region" description="Helical" evidence="6">
    <location>
        <begin position="379"/>
        <end position="404"/>
    </location>
</feature>
<feature type="transmembrane region" description="Helical" evidence="6">
    <location>
        <begin position="356"/>
        <end position="373"/>
    </location>
</feature>
<evidence type="ECO:0000256" key="6">
    <source>
        <dbReference type="SAM" id="Phobius"/>
    </source>
</evidence>
<organism evidence="7 8">
    <name type="scientific">Candidatus Desantisbacteria bacterium CG2_30_40_21</name>
    <dbReference type="NCBI Taxonomy" id="1817895"/>
    <lineage>
        <taxon>Bacteria</taxon>
        <taxon>Candidatus Desantisiibacteriota</taxon>
    </lineage>
</organism>
<reference evidence="7 8" key="1">
    <citation type="journal article" date="2016" name="Environ. Microbiol.">
        <title>Genomic resolution of a cold subsurface aquifer community provides metabolic insights for novel microbes adapted to high CO concentrations.</title>
        <authorList>
            <person name="Probst A.J."/>
            <person name="Castelle C.J."/>
            <person name="Singh A."/>
            <person name="Brown C.T."/>
            <person name="Anantharaman K."/>
            <person name="Sharon I."/>
            <person name="Hug L.A."/>
            <person name="Burstein D."/>
            <person name="Emerson J.B."/>
            <person name="Thomas B.C."/>
            <person name="Banfield J.F."/>
        </authorList>
    </citation>
    <scope>NUCLEOTIDE SEQUENCE [LARGE SCALE GENOMIC DNA]</scope>
    <source>
        <strain evidence="7">CG2_30_40_21</strain>
    </source>
</reference>
<keyword evidence="5 6" id="KW-0472">Membrane</keyword>
<dbReference type="PANTHER" id="PTHR30250:SF11">
    <property type="entry name" value="O-ANTIGEN TRANSPORTER-RELATED"/>
    <property type="match status" value="1"/>
</dbReference>
<dbReference type="InterPro" id="IPR050833">
    <property type="entry name" value="Poly_Biosynth_Transport"/>
</dbReference>
<dbReference type="Proteomes" id="UP000183085">
    <property type="component" value="Unassembled WGS sequence"/>
</dbReference>
<keyword evidence="3 6" id="KW-0812">Transmembrane</keyword>
<evidence type="ECO:0000256" key="5">
    <source>
        <dbReference type="ARBA" id="ARBA00023136"/>
    </source>
</evidence>
<evidence type="ECO:0000313" key="8">
    <source>
        <dbReference type="Proteomes" id="UP000183085"/>
    </source>
</evidence>
<evidence type="ECO:0000256" key="1">
    <source>
        <dbReference type="ARBA" id="ARBA00004651"/>
    </source>
</evidence>
<proteinExistence type="predicted"/>
<dbReference type="CDD" id="cd13128">
    <property type="entry name" value="MATE_Wzx_like"/>
    <property type="match status" value="1"/>
</dbReference>
<feature type="transmembrane region" description="Helical" evidence="6">
    <location>
        <begin position="324"/>
        <end position="344"/>
    </location>
</feature>